<dbReference type="Gene3D" id="3.40.50.12500">
    <property type="match status" value="1"/>
</dbReference>
<dbReference type="OrthoDB" id="978447at2"/>
<accession>A0A1G5QZH6</accession>
<dbReference type="AlphaFoldDB" id="A0A1G5QZH6"/>
<keyword evidence="3" id="KW-1185">Reference proteome</keyword>
<gene>
    <name evidence="2" type="ORF">SAMN04488118_1079</name>
</gene>
<dbReference type="RefSeq" id="WP_090219231.1">
    <property type="nucleotide sequence ID" value="NZ_CANMPF010000007.1"/>
</dbReference>
<dbReference type="EMBL" id="FMWG01000007">
    <property type="protein sequence ID" value="SCZ67213.1"/>
    <property type="molecule type" value="Genomic_DNA"/>
</dbReference>
<dbReference type="GO" id="GO:0047661">
    <property type="term" value="F:amino-acid racemase activity"/>
    <property type="evidence" value="ECO:0007669"/>
    <property type="project" value="InterPro"/>
</dbReference>
<evidence type="ECO:0000256" key="1">
    <source>
        <dbReference type="ARBA" id="ARBA00038414"/>
    </source>
</evidence>
<organism evidence="2 3">
    <name type="scientific">Epibacterium ulvae</name>
    <dbReference type="NCBI Taxonomy" id="1156985"/>
    <lineage>
        <taxon>Bacteria</taxon>
        <taxon>Pseudomonadati</taxon>
        <taxon>Pseudomonadota</taxon>
        <taxon>Alphaproteobacteria</taxon>
        <taxon>Rhodobacterales</taxon>
        <taxon>Roseobacteraceae</taxon>
        <taxon>Epibacterium</taxon>
    </lineage>
</organism>
<dbReference type="InterPro" id="IPR053714">
    <property type="entry name" value="Iso_Racemase_Enz_sf"/>
</dbReference>
<protein>
    <recommendedName>
        <fullName evidence="4">Arylsulfatase</fullName>
    </recommendedName>
</protein>
<comment type="similarity">
    <text evidence="1">Belongs to the HyuE racemase family.</text>
</comment>
<dbReference type="Proteomes" id="UP000198767">
    <property type="component" value="Unassembled WGS sequence"/>
</dbReference>
<sequence>MPLKPRIALIHATRVAVEPIETATKELWPDADIITILEEGLSADRASGVATLDELNARIVRLARYAEKMNPDGILYTCSAFGSGIEEAAATSDIPILKPNEAMFEAAFFEGDDIAMIYTFAPACKGMEDEFVKEAAARKSSARIRSVYAEGALNALKAGDAETHDRLIAEAAKTVGKADAILLAHFSMARAASAVRAVTDVPVLTSPEAAIHKLQAALSGKSK</sequence>
<proteinExistence type="inferred from homology"/>
<evidence type="ECO:0008006" key="4">
    <source>
        <dbReference type="Google" id="ProtNLM"/>
    </source>
</evidence>
<name>A0A1G5QZH6_9RHOB</name>
<evidence type="ECO:0000313" key="2">
    <source>
        <dbReference type="EMBL" id="SCZ67213.1"/>
    </source>
</evidence>
<reference evidence="2 3" key="1">
    <citation type="submission" date="2016-10" db="EMBL/GenBank/DDBJ databases">
        <authorList>
            <person name="de Groot N.N."/>
        </authorList>
    </citation>
    <scope>NUCLEOTIDE SEQUENCE [LARGE SCALE GENOMIC DNA]</scope>
    <source>
        <strain evidence="2 3">U95</strain>
    </source>
</reference>
<dbReference type="Pfam" id="PF01177">
    <property type="entry name" value="Asp_Glu_race"/>
    <property type="match status" value="1"/>
</dbReference>
<evidence type="ECO:0000313" key="3">
    <source>
        <dbReference type="Proteomes" id="UP000198767"/>
    </source>
</evidence>
<dbReference type="STRING" id="1156985.SAMN04488118_1079"/>
<dbReference type="InterPro" id="IPR015942">
    <property type="entry name" value="Asp/Glu/hydantoin_racemase"/>
</dbReference>